<keyword evidence="2" id="KW-1185">Reference proteome</keyword>
<organism evidence="1 2">
    <name type="scientific">Agrobacterium tomkonis CFBP 6623</name>
    <dbReference type="NCBI Taxonomy" id="1183432"/>
    <lineage>
        <taxon>Bacteria</taxon>
        <taxon>Pseudomonadati</taxon>
        <taxon>Pseudomonadota</taxon>
        <taxon>Alphaproteobacteria</taxon>
        <taxon>Hyphomicrobiales</taxon>
        <taxon>Rhizobiaceae</taxon>
        <taxon>Rhizobium/Agrobacterium group</taxon>
        <taxon>Agrobacterium</taxon>
        <taxon>Agrobacterium tumefaciens complex</taxon>
    </lineage>
</organism>
<gene>
    <name evidence="1" type="ORF">AGR3A_Cc260079</name>
</gene>
<sequence>MSTAYDAVVATGRGQGRNNDIHMKLELIFTRQNATVCWKHKIARHSHGQPNSGIAVIFDRSHLMTTPVLRG</sequence>
<evidence type="ECO:0000313" key="1">
    <source>
        <dbReference type="EMBL" id="CUX21609.1"/>
    </source>
</evidence>
<protein>
    <submittedName>
        <fullName evidence="1">Uncharacterized protein</fullName>
    </submittedName>
</protein>
<dbReference type="AlphaFoldDB" id="A0A1S7PI61"/>
<proteinExistence type="predicted"/>
<dbReference type="Proteomes" id="UP000191988">
    <property type="component" value="Unassembled WGS sequence"/>
</dbReference>
<reference evidence="2" key="1">
    <citation type="submission" date="2016-01" db="EMBL/GenBank/DDBJ databases">
        <authorList>
            <person name="Regsiter A."/>
            <person name="william w."/>
        </authorList>
    </citation>
    <scope>NUCLEOTIDE SEQUENCE [LARGE SCALE GENOMIC DNA]</scope>
    <source>
        <strain evidence="2">CFBP 6623</strain>
    </source>
</reference>
<name>A0A1S7PI61_9HYPH</name>
<accession>A0A1S7PI61</accession>
<dbReference type="EMBL" id="FBWK01000019">
    <property type="protein sequence ID" value="CUX21609.1"/>
    <property type="molecule type" value="Genomic_DNA"/>
</dbReference>
<evidence type="ECO:0000313" key="2">
    <source>
        <dbReference type="Proteomes" id="UP000191988"/>
    </source>
</evidence>